<proteinExistence type="predicted"/>
<evidence type="ECO:0008006" key="3">
    <source>
        <dbReference type="Google" id="ProtNLM"/>
    </source>
</evidence>
<keyword evidence="2" id="KW-1185">Reference proteome</keyword>
<dbReference type="AlphaFoldDB" id="A0A6A6E1A3"/>
<evidence type="ECO:0000313" key="1">
    <source>
        <dbReference type="EMBL" id="KAF2184359.1"/>
    </source>
</evidence>
<organism evidence="1 2">
    <name type="scientific">Zopfia rhizophila CBS 207.26</name>
    <dbReference type="NCBI Taxonomy" id="1314779"/>
    <lineage>
        <taxon>Eukaryota</taxon>
        <taxon>Fungi</taxon>
        <taxon>Dikarya</taxon>
        <taxon>Ascomycota</taxon>
        <taxon>Pezizomycotina</taxon>
        <taxon>Dothideomycetes</taxon>
        <taxon>Dothideomycetes incertae sedis</taxon>
        <taxon>Zopfiaceae</taxon>
        <taxon>Zopfia</taxon>
    </lineage>
</organism>
<accession>A0A6A6E1A3</accession>
<reference evidence="1" key="1">
    <citation type="journal article" date="2020" name="Stud. Mycol.">
        <title>101 Dothideomycetes genomes: a test case for predicting lifestyles and emergence of pathogens.</title>
        <authorList>
            <person name="Haridas S."/>
            <person name="Albert R."/>
            <person name="Binder M."/>
            <person name="Bloem J."/>
            <person name="Labutti K."/>
            <person name="Salamov A."/>
            <person name="Andreopoulos B."/>
            <person name="Baker S."/>
            <person name="Barry K."/>
            <person name="Bills G."/>
            <person name="Bluhm B."/>
            <person name="Cannon C."/>
            <person name="Castanera R."/>
            <person name="Culley D."/>
            <person name="Daum C."/>
            <person name="Ezra D."/>
            <person name="Gonzalez J."/>
            <person name="Henrissat B."/>
            <person name="Kuo A."/>
            <person name="Liang C."/>
            <person name="Lipzen A."/>
            <person name="Lutzoni F."/>
            <person name="Magnuson J."/>
            <person name="Mondo S."/>
            <person name="Nolan M."/>
            <person name="Ohm R."/>
            <person name="Pangilinan J."/>
            <person name="Park H.-J."/>
            <person name="Ramirez L."/>
            <person name="Alfaro M."/>
            <person name="Sun H."/>
            <person name="Tritt A."/>
            <person name="Yoshinaga Y."/>
            <person name="Zwiers L.-H."/>
            <person name="Turgeon B."/>
            <person name="Goodwin S."/>
            <person name="Spatafora J."/>
            <person name="Crous P."/>
            <person name="Grigoriev I."/>
        </authorList>
    </citation>
    <scope>NUCLEOTIDE SEQUENCE</scope>
    <source>
        <strain evidence="1">CBS 207.26</strain>
    </source>
</reference>
<name>A0A6A6E1A3_9PEZI</name>
<evidence type="ECO:0000313" key="2">
    <source>
        <dbReference type="Proteomes" id="UP000800200"/>
    </source>
</evidence>
<dbReference type="EMBL" id="ML994638">
    <property type="protein sequence ID" value="KAF2184359.1"/>
    <property type="molecule type" value="Genomic_DNA"/>
</dbReference>
<dbReference type="Proteomes" id="UP000800200">
    <property type="component" value="Unassembled WGS sequence"/>
</dbReference>
<sequence length="226" mass="25258">PTVWSGPGIIVNLVRIPETSKITRGTLEKWFDDVYVPDLVATGVVTSAWRFKAANPDDAKQSMAIYKVLDLAPVQTGKLQTVKKTSETFPTDSHVDEFVESDSRMFSLVQLFQRERQPEDSATTIIMAAMEPAAGGEADLNAWYREEHNQQMSEQPGWKRTTRFKLLFQHKTDGKPNDAPSMFAIHEFGDGHKIGKDVVPLKPMTEWTKKCISEAKAIDVDCSANG</sequence>
<gene>
    <name evidence="1" type="ORF">K469DRAFT_580245</name>
</gene>
<feature type="non-terminal residue" evidence="1">
    <location>
        <position position="1"/>
    </location>
</feature>
<dbReference type="OrthoDB" id="2851338at2759"/>
<protein>
    <recommendedName>
        <fullName evidence="3">ABM domain-containing protein</fullName>
    </recommendedName>
</protein>